<organism evidence="1 2">
    <name type="scientific">Haploplasma axanthum</name>
    <name type="common">Acholeplasma axanthum</name>
    <dbReference type="NCBI Taxonomy" id="29552"/>
    <lineage>
        <taxon>Bacteria</taxon>
        <taxon>Bacillati</taxon>
        <taxon>Mycoplasmatota</taxon>
        <taxon>Mollicutes</taxon>
        <taxon>Acholeplasmatales</taxon>
        <taxon>Acholeplasmataceae</taxon>
        <taxon>Haploplasma</taxon>
    </lineage>
</organism>
<reference evidence="1 2" key="1">
    <citation type="submission" date="2019-01" db="EMBL/GenBank/DDBJ databases">
        <authorList>
            <consortium name="Pathogen Informatics"/>
        </authorList>
    </citation>
    <scope>NUCLEOTIDE SEQUENCE [LARGE SCALE GENOMIC DNA]</scope>
    <source>
        <strain evidence="1 2">NCTC10138</strain>
    </source>
</reference>
<dbReference type="Proteomes" id="UP000289841">
    <property type="component" value="Chromosome"/>
</dbReference>
<keyword evidence="2" id="KW-1185">Reference proteome</keyword>
<gene>
    <name evidence="1" type="ORF">NCTC10138_00248</name>
</gene>
<dbReference type="KEGG" id="aaxa:NCTC10138_00248"/>
<evidence type="ECO:0000313" key="2">
    <source>
        <dbReference type="Proteomes" id="UP000289841"/>
    </source>
</evidence>
<dbReference type="STRING" id="1278311.GCA_000428705_00799"/>
<dbReference type="OrthoDB" id="9990141at2"/>
<name>A0A449BBS7_HAPAX</name>
<accession>A0A449BBS7</accession>
<proteinExistence type="predicted"/>
<sequence length="87" mass="10374">MEKFSLLQYTKKIIEKLDNENLYITHINIAYKFISYYENNIGNIDSITEEHFDNMISAVYERYIESDSADILDEIIENILNEDSLVW</sequence>
<dbReference type="EMBL" id="LR215048">
    <property type="protein sequence ID" value="VEU79895.1"/>
    <property type="molecule type" value="Genomic_DNA"/>
</dbReference>
<protein>
    <submittedName>
        <fullName evidence="1">Uncharacterized protein</fullName>
    </submittedName>
</protein>
<dbReference type="AlphaFoldDB" id="A0A449BBS7"/>
<evidence type="ECO:0000313" key="1">
    <source>
        <dbReference type="EMBL" id="VEU79895.1"/>
    </source>
</evidence>